<name>A6JDP7_RAT</name>
<dbReference type="EMBL" id="CH473982">
    <property type="protein sequence ID" value="EDL81441.1"/>
    <property type="molecule type" value="Genomic_DNA"/>
</dbReference>
<evidence type="ECO:0000313" key="1">
    <source>
        <dbReference type="EMBL" id="EDL81441.1"/>
    </source>
</evidence>
<organism evidence="1 2">
    <name type="scientific">Rattus norvegicus</name>
    <name type="common">Rat</name>
    <dbReference type="NCBI Taxonomy" id="10116"/>
    <lineage>
        <taxon>Eukaryota</taxon>
        <taxon>Metazoa</taxon>
        <taxon>Chordata</taxon>
        <taxon>Craniata</taxon>
        <taxon>Vertebrata</taxon>
        <taxon>Euteleostomi</taxon>
        <taxon>Mammalia</taxon>
        <taxon>Eutheria</taxon>
        <taxon>Euarchontoglires</taxon>
        <taxon>Glires</taxon>
        <taxon>Rodentia</taxon>
        <taxon>Myomorpha</taxon>
        <taxon>Muroidea</taxon>
        <taxon>Muridae</taxon>
        <taxon>Murinae</taxon>
        <taxon>Rattus</taxon>
    </lineage>
</organism>
<sequence length="71" mass="7841">MAVYATVPPPHGDAFFLSRMSSPGLVTPTVKDAVMSPPCLRDVWDFLIFQYWRGSCAHLPLLHGDTLVLTP</sequence>
<gene>
    <name evidence="1" type="ORF">rCG_20951</name>
</gene>
<dbReference type="Proteomes" id="UP000234681">
    <property type="component" value="Chromosome 6"/>
</dbReference>
<proteinExistence type="predicted"/>
<dbReference type="AlphaFoldDB" id="A6JDP7"/>
<protein>
    <submittedName>
        <fullName evidence="1">RCG20951</fullName>
    </submittedName>
</protein>
<accession>A6JDP7</accession>
<reference evidence="2" key="1">
    <citation type="submission" date="2005-09" db="EMBL/GenBank/DDBJ databases">
        <authorList>
            <person name="Mural R.J."/>
            <person name="Li P.W."/>
            <person name="Adams M.D."/>
            <person name="Amanatides P.G."/>
            <person name="Baden-Tillson H."/>
            <person name="Barnstead M."/>
            <person name="Chin S.H."/>
            <person name="Dew I."/>
            <person name="Evans C.A."/>
            <person name="Ferriera S."/>
            <person name="Flanigan M."/>
            <person name="Fosler C."/>
            <person name="Glodek A."/>
            <person name="Gu Z."/>
            <person name="Holt R.A."/>
            <person name="Jennings D."/>
            <person name="Kraft C.L."/>
            <person name="Lu F."/>
            <person name="Nguyen T."/>
            <person name="Nusskern D.R."/>
            <person name="Pfannkoch C.M."/>
            <person name="Sitter C."/>
            <person name="Sutton G.G."/>
            <person name="Venter J.C."/>
            <person name="Wang Z."/>
            <person name="Woodage T."/>
            <person name="Zheng X.H."/>
            <person name="Zhong F."/>
        </authorList>
    </citation>
    <scope>NUCLEOTIDE SEQUENCE [LARGE SCALE GENOMIC DNA]</scope>
    <source>
        <strain>BN</strain>
        <strain evidence="2">Sprague-Dawley</strain>
    </source>
</reference>
<evidence type="ECO:0000313" key="2">
    <source>
        <dbReference type="Proteomes" id="UP000234681"/>
    </source>
</evidence>